<accession>A0A6M4AUB6</accession>
<reference evidence="1 2" key="1">
    <citation type="submission" date="2020-01" db="EMBL/GenBank/DDBJ databases">
        <title>Sphingomonas sp. strain CSW-10.</title>
        <authorList>
            <person name="Chen W.-M."/>
        </authorList>
    </citation>
    <scope>NUCLEOTIDE SEQUENCE [LARGE SCALE GENOMIC DNA]</scope>
    <source>
        <strain evidence="1 2">CSW-10</strain>
    </source>
</reference>
<dbReference type="KEGG" id="slan:GV829_07570"/>
<proteinExistence type="predicted"/>
<dbReference type="InterPro" id="IPR025683">
    <property type="entry name" value="Protein_beta"/>
</dbReference>
<sequence>MPQLKWKAGERWSLASLPERRREFVIPAFTIPPAGSFDIEAKKVETVTEYICGFGKKLFEAWGKRLVFIDASLIDDDRHCEGFHVHPLTELINRAALFGARAAPIFSLNSTPAYMAAVSRFVKQNEISIVCLKVSLFDLETIETSSALEQIVENIGSVSANSILLIDASSLAQIDSSDLQDIASYHLARLVDEKKWAKVFWGATSFPDQLKLKAGETGVFPRSDWRLYREMQDTLLNHGLELGFSDYALEFPGQYGPSKGRTVAHLRYSDENNYYVFKGPRVADESYKAIFGVAQRLVKSDIFKGEDFSLGDAYIAELAKASGRTGGASNWRWCATDHHFKMILDELVGSDRLAAVPEEDAQLALFPV</sequence>
<dbReference type="RefSeq" id="WP_169945475.1">
    <property type="nucleotide sequence ID" value="NZ_CP053015.1"/>
</dbReference>
<evidence type="ECO:0008006" key="3">
    <source>
        <dbReference type="Google" id="ProtNLM"/>
    </source>
</evidence>
<gene>
    <name evidence="1" type="ORF">GV829_07570</name>
</gene>
<keyword evidence="2" id="KW-1185">Reference proteome</keyword>
<dbReference type="Pfam" id="PF14350">
    <property type="entry name" value="Beta_protein"/>
    <property type="match status" value="1"/>
</dbReference>
<protein>
    <recommendedName>
        <fullName evidence="3">T4 beta protein</fullName>
    </recommendedName>
</protein>
<dbReference type="AlphaFoldDB" id="A0A6M4AUB6"/>
<evidence type="ECO:0000313" key="1">
    <source>
        <dbReference type="EMBL" id="QJQ32326.1"/>
    </source>
</evidence>
<evidence type="ECO:0000313" key="2">
    <source>
        <dbReference type="Proteomes" id="UP000503018"/>
    </source>
</evidence>
<organism evidence="1 2">
    <name type="scientific">Sphingomonas lacunae</name>
    <dbReference type="NCBI Taxonomy" id="2698828"/>
    <lineage>
        <taxon>Bacteria</taxon>
        <taxon>Pseudomonadati</taxon>
        <taxon>Pseudomonadota</taxon>
        <taxon>Alphaproteobacteria</taxon>
        <taxon>Sphingomonadales</taxon>
        <taxon>Sphingomonadaceae</taxon>
        <taxon>Sphingomonas</taxon>
    </lineage>
</organism>
<dbReference type="Proteomes" id="UP000503018">
    <property type="component" value="Chromosome"/>
</dbReference>
<dbReference type="EMBL" id="CP053015">
    <property type="protein sequence ID" value="QJQ32326.1"/>
    <property type="molecule type" value="Genomic_DNA"/>
</dbReference>
<name>A0A6M4AUB6_9SPHN</name>